<feature type="domain" description="GST N-terminal" evidence="4">
    <location>
        <begin position="98"/>
        <end position="177"/>
    </location>
</feature>
<feature type="region of interest" description="Disordered" evidence="3">
    <location>
        <begin position="75"/>
        <end position="109"/>
    </location>
</feature>
<dbReference type="InParanoid" id="A0A151GW98"/>
<dbReference type="RefSeq" id="XP_040660675.1">
    <property type="nucleotide sequence ID" value="XM_040799792.1"/>
</dbReference>
<dbReference type="InterPro" id="IPR004045">
    <property type="entry name" value="Glutathione_S-Trfase_N"/>
</dbReference>
<gene>
    <name evidence="6" type="ORF">DCS_02465</name>
</gene>
<dbReference type="SFLD" id="SFLDG00358">
    <property type="entry name" value="Main_(cytGST)"/>
    <property type="match status" value="1"/>
</dbReference>
<feature type="domain" description="GST C-terminal" evidence="5">
    <location>
        <begin position="182"/>
        <end position="308"/>
    </location>
</feature>
<protein>
    <submittedName>
        <fullName evidence="6">Glutathione S-transferase domain-containing protein</fullName>
    </submittedName>
</protein>
<keyword evidence="7" id="KW-1185">Reference proteome</keyword>
<dbReference type="SUPFAM" id="SSF47616">
    <property type="entry name" value="GST C-terminal domain-like"/>
    <property type="match status" value="1"/>
</dbReference>
<dbReference type="GO" id="GO:0005634">
    <property type="term" value="C:nucleus"/>
    <property type="evidence" value="ECO:0007669"/>
    <property type="project" value="TreeGrafter"/>
</dbReference>
<dbReference type="CDD" id="cd03044">
    <property type="entry name" value="GST_N_EF1Bgamma"/>
    <property type="match status" value="1"/>
</dbReference>
<dbReference type="STRING" id="98403.A0A151GW98"/>
<evidence type="ECO:0000313" key="6">
    <source>
        <dbReference type="EMBL" id="KYK61323.1"/>
    </source>
</evidence>
<dbReference type="InterPro" id="IPR010987">
    <property type="entry name" value="Glutathione-S-Trfase_C-like"/>
</dbReference>
<dbReference type="SFLD" id="SFLDS00019">
    <property type="entry name" value="Glutathione_Transferase_(cytos"/>
    <property type="match status" value="1"/>
</dbReference>
<dbReference type="InterPro" id="IPR036282">
    <property type="entry name" value="Glutathione-S-Trfase_C_sf"/>
</dbReference>
<dbReference type="Gene3D" id="3.40.30.10">
    <property type="entry name" value="Glutaredoxin"/>
    <property type="match status" value="1"/>
</dbReference>
<dbReference type="FunFam" id="3.40.30.10:FF:000142">
    <property type="entry name" value="Elongation factor 1 gamma"/>
    <property type="match status" value="1"/>
</dbReference>
<dbReference type="Pfam" id="PF02798">
    <property type="entry name" value="GST_N"/>
    <property type="match status" value="1"/>
</dbReference>
<dbReference type="Pfam" id="PF00043">
    <property type="entry name" value="GST_C"/>
    <property type="match status" value="1"/>
</dbReference>
<proteinExistence type="inferred from homology"/>
<organism evidence="6 7">
    <name type="scientific">Drechmeria coniospora</name>
    <name type="common">Nematophagous fungus</name>
    <name type="synonym">Meria coniospora</name>
    <dbReference type="NCBI Taxonomy" id="98403"/>
    <lineage>
        <taxon>Eukaryota</taxon>
        <taxon>Fungi</taxon>
        <taxon>Dikarya</taxon>
        <taxon>Ascomycota</taxon>
        <taxon>Pezizomycotina</taxon>
        <taxon>Sordariomycetes</taxon>
        <taxon>Hypocreomycetidae</taxon>
        <taxon>Hypocreales</taxon>
        <taxon>Ophiocordycipitaceae</taxon>
        <taxon>Drechmeria</taxon>
    </lineage>
</organism>
<dbReference type="SUPFAM" id="SSF52833">
    <property type="entry name" value="Thioredoxin-like"/>
    <property type="match status" value="1"/>
</dbReference>
<dbReference type="Gene3D" id="1.20.1050.10">
    <property type="match status" value="1"/>
</dbReference>
<sequence>MYIYGTIFSEGDTTYRACTLDRRKEPLPPDDARSDRSLHAQHTVQVNASLSPLLHHPGASTFKQIHNGLWNSIHSRGKSRRTRAHEHPHRNPTSSSSFSSVKREKDDNPRSIGIKVAAAASKLDLEFEYIDLGKPTKRHLDANGLGKFPAFVGTDGFALSECIAIAIYIASQREDTPLLGKTRQDYASIVRWMSFFNYDIAPALTGWFQPLVGWMPYHKASVDASSNAVLRAVRTVDTHLTDRTYLVGDRITLADYVCAGLLLRGFQHFFDRKWRQENPNVTRWYETITNQPDFLAAAKKVDFLDRRLLFKPPSQRD</sequence>
<evidence type="ECO:0000256" key="2">
    <source>
        <dbReference type="RuleBase" id="RU003494"/>
    </source>
</evidence>
<name>A0A151GW98_DRECN</name>
<feature type="compositionally biased region" description="Basic residues" evidence="3">
    <location>
        <begin position="75"/>
        <end position="90"/>
    </location>
</feature>
<evidence type="ECO:0000313" key="7">
    <source>
        <dbReference type="Proteomes" id="UP000076580"/>
    </source>
</evidence>
<dbReference type="InterPro" id="IPR036249">
    <property type="entry name" value="Thioredoxin-like_sf"/>
</dbReference>
<dbReference type="PANTHER" id="PTHR43986">
    <property type="entry name" value="ELONGATION FACTOR 1-GAMMA"/>
    <property type="match status" value="1"/>
</dbReference>
<dbReference type="GO" id="GO:0005737">
    <property type="term" value="C:cytoplasm"/>
    <property type="evidence" value="ECO:0007669"/>
    <property type="project" value="TreeGrafter"/>
</dbReference>
<dbReference type="Proteomes" id="UP000076580">
    <property type="component" value="Chromosome 01"/>
</dbReference>
<dbReference type="CDD" id="cd03181">
    <property type="entry name" value="GST_C_EF1Bgamma_like"/>
    <property type="match status" value="1"/>
</dbReference>
<dbReference type="PROSITE" id="PS50405">
    <property type="entry name" value="GST_CTER"/>
    <property type="match status" value="1"/>
</dbReference>
<evidence type="ECO:0000256" key="1">
    <source>
        <dbReference type="ARBA" id="ARBA00007409"/>
    </source>
</evidence>
<dbReference type="FunFam" id="1.20.1050.10:FF:000006">
    <property type="entry name" value="Elongation factor 1 gamma"/>
    <property type="match status" value="1"/>
</dbReference>
<evidence type="ECO:0000256" key="3">
    <source>
        <dbReference type="SAM" id="MobiDB-lite"/>
    </source>
</evidence>
<dbReference type="GeneID" id="63715108"/>
<reference evidence="6 7" key="1">
    <citation type="journal article" date="2016" name="Sci. Rep.">
        <title>Insights into Adaptations to a Near-Obligate Nematode Endoparasitic Lifestyle from the Finished Genome of Drechmeria coniospora.</title>
        <authorList>
            <person name="Zhang L."/>
            <person name="Zhou Z."/>
            <person name="Guo Q."/>
            <person name="Fokkens L."/>
            <person name="Miskei M."/>
            <person name="Pocsi I."/>
            <person name="Zhang W."/>
            <person name="Chen M."/>
            <person name="Wang L."/>
            <person name="Sun Y."/>
            <person name="Donzelli B.G."/>
            <person name="Gibson D.M."/>
            <person name="Nelson D.R."/>
            <person name="Luo J.G."/>
            <person name="Rep M."/>
            <person name="Liu H."/>
            <person name="Yang S."/>
            <person name="Wang J."/>
            <person name="Krasnoff S.B."/>
            <person name="Xu Y."/>
            <person name="Molnar I."/>
            <person name="Lin M."/>
        </authorList>
    </citation>
    <scope>NUCLEOTIDE SEQUENCE [LARGE SCALE GENOMIC DNA]</scope>
    <source>
        <strain evidence="6 7">ARSEF 6962</strain>
    </source>
</reference>
<dbReference type="GO" id="GO:0016740">
    <property type="term" value="F:transferase activity"/>
    <property type="evidence" value="ECO:0007669"/>
    <property type="project" value="UniProtKB-KW"/>
</dbReference>
<dbReference type="InterPro" id="IPR050802">
    <property type="entry name" value="EF-GSTs"/>
</dbReference>
<comment type="similarity">
    <text evidence="1 2">Belongs to the GST superfamily.</text>
</comment>
<keyword evidence="6" id="KW-0808">Transferase</keyword>
<comment type="caution">
    <text evidence="6">The sequence shown here is derived from an EMBL/GenBank/DDBJ whole genome shotgun (WGS) entry which is preliminary data.</text>
</comment>
<dbReference type="EMBL" id="LAYC01000001">
    <property type="protein sequence ID" value="KYK61323.1"/>
    <property type="molecule type" value="Genomic_DNA"/>
</dbReference>
<dbReference type="PROSITE" id="PS50404">
    <property type="entry name" value="GST_NTER"/>
    <property type="match status" value="1"/>
</dbReference>
<accession>A0A151GW98</accession>
<dbReference type="AlphaFoldDB" id="A0A151GW98"/>
<evidence type="ECO:0000259" key="5">
    <source>
        <dbReference type="PROSITE" id="PS50405"/>
    </source>
</evidence>
<dbReference type="InterPro" id="IPR040079">
    <property type="entry name" value="Glutathione_S-Trfase"/>
</dbReference>
<evidence type="ECO:0000259" key="4">
    <source>
        <dbReference type="PROSITE" id="PS50404"/>
    </source>
</evidence>
<dbReference type="PANTHER" id="PTHR43986:SF1">
    <property type="entry name" value="ELONGATION FACTOR 1-GAMMA"/>
    <property type="match status" value="1"/>
</dbReference>
<dbReference type="InterPro" id="IPR004046">
    <property type="entry name" value="GST_C"/>
</dbReference>